<name>A0AAD6TFT1_9AGAR</name>
<gene>
    <name evidence="6" type="ORF">C8F04DRAFT_30226</name>
</gene>
<sequence length="218" mass="23995">MSTVASSSAFDVKYCSLCDAYFYSDEMLKAHLQSSSRHPKCTTCKKSFLNNNSLRNHYVLSPKHHFCRICQKHFKTPTGLRIHIDFAHLDSDNEDGPSTRPDGWEDQLGLEQDAALNGGGEIPIPQEDLPADAPWDLAARGAALHARKGAKSTGMLRPTCPICLSARKTMCATRCGHVFCSACITHVLEDTKSCPSCRQPAVTSQLRTLNLQVFGTIQ</sequence>
<dbReference type="EMBL" id="JARJCM010000010">
    <property type="protein sequence ID" value="KAJ7043107.1"/>
    <property type="molecule type" value="Genomic_DNA"/>
</dbReference>
<reference evidence="6" key="1">
    <citation type="submission" date="2023-03" db="EMBL/GenBank/DDBJ databases">
        <title>Massive genome expansion in bonnet fungi (Mycena s.s.) driven by repeated elements and novel gene families across ecological guilds.</title>
        <authorList>
            <consortium name="Lawrence Berkeley National Laboratory"/>
            <person name="Harder C.B."/>
            <person name="Miyauchi S."/>
            <person name="Viragh M."/>
            <person name="Kuo A."/>
            <person name="Thoen E."/>
            <person name="Andreopoulos B."/>
            <person name="Lu D."/>
            <person name="Skrede I."/>
            <person name="Drula E."/>
            <person name="Henrissat B."/>
            <person name="Morin E."/>
            <person name="Kohler A."/>
            <person name="Barry K."/>
            <person name="LaButti K."/>
            <person name="Morin E."/>
            <person name="Salamov A."/>
            <person name="Lipzen A."/>
            <person name="Mereny Z."/>
            <person name="Hegedus B."/>
            <person name="Baldrian P."/>
            <person name="Stursova M."/>
            <person name="Weitz H."/>
            <person name="Taylor A."/>
            <person name="Grigoriev I.V."/>
            <person name="Nagy L.G."/>
            <person name="Martin F."/>
            <person name="Kauserud H."/>
        </authorList>
    </citation>
    <scope>NUCLEOTIDE SEQUENCE</scope>
    <source>
        <strain evidence="6">CBHHK200</strain>
    </source>
</reference>
<dbReference type="InterPro" id="IPR013083">
    <property type="entry name" value="Znf_RING/FYVE/PHD"/>
</dbReference>
<dbReference type="Gene3D" id="3.30.40.10">
    <property type="entry name" value="Zinc/RING finger domain, C3HC4 (zinc finger)"/>
    <property type="match status" value="1"/>
</dbReference>
<evidence type="ECO:0000256" key="4">
    <source>
        <dbReference type="PROSITE-ProRule" id="PRU00175"/>
    </source>
</evidence>
<dbReference type="SMART" id="SM00184">
    <property type="entry name" value="RING"/>
    <property type="match status" value="1"/>
</dbReference>
<dbReference type="PROSITE" id="PS00518">
    <property type="entry name" value="ZF_RING_1"/>
    <property type="match status" value="1"/>
</dbReference>
<dbReference type="InterPro" id="IPR001841">
    <property type="entry name" value="Znf_RING"/>
</dbReference>
<dbReference type="PANTHER" id="PTHR23041:SF78">
    <property type="entry name" value="E3 UBIQUITIN-PROTEIN LIGASE RNF4"/>
    <property type="match status" value="1"/>
</dbReference>
<protein>
    <recommendedName>
        <fullName evidence="5">RING-type domain-containing protein</fullName>
    </recommendedName>
</protein>
<dbReference type="Pfam" id="PF13920">
    <property type="entry name" value="zf-C3HC4_3"/>
    <property type="match status" value="1"/>
</dbReference>
<feature type="domain" description="RING-type" evidence="5">
    <location>
        <begin position="160"/>
        <end position="198"/>
    </location>
</feature>
<organism evidence="6 7">
    <name type="scientific">Mycena alexandri</name>
    <dbReference type="NCBI Taxonomy" id="1745969"/>
    <lineage>
        <taxon>Eukaryota</taxon>
        <taxon>Fungi</taxon>
        <taxon>Dikarya</taxon>
        <taxon>Basidiomycota</taxon>
        <taxon>Agaricomycotina</taxon>
        <taxon>Agaricomycetes</taxon>
        <taxon>Agaricomycetidae</taxon>
        <taxon>Agaricales</taxon>
        <taxon>Marasmiineae</taxon>
        <taxon>Mycenaceae</taxon>
        <taxon>Mycena</taxon>
    </lineage>
</organism>
<dbReference type="InterPro" id="IPR017907">
    <property type="entry name" value="Znf_RING_CS"/>
</dbReference>
<keyword evidence="2 4" id="KW-0863">Zinc-finger</keyword>
<dbReference type="SUPFAM" id="SSF57667">
    <property type="entry name" value="beta-beta-alpha zinc fingers"/>
    <property type="match status" value="1"/>
</dbReference>
<dbReference type="InterPro" id="IPR022755">
    <property type="entry name" value="Znf_C2H2_jaz"/>
</dbReference>
<dbReference type="GO" id="GO:0008270">
    <property type="term" value="F:zinc ion binding"/>
    <property type="evidence" value="ECO:0007669"/>
    <property type="project" value="UniProtKB-KW"/>
</dbReference>
<dbReference type="InterPro" id="IPR047134">
    <property type="entry name" value="RNF4"/>
</dbReference>
<evidence type="ECO:0000313" key="7">
    <source>
        <dbReference type="Proteomes" id="UP001218188"/>
    </source>
</evidence>
<proteinExistence type="predicted"/>
<dbReference type="Pfam" id="PF12171">
    <property type="entry name" value="zf-C2H2_jaz"/>
    <property type="match status" value="1"/>
</dbReference>
<evidence type="ECO:0000256" key="3">
    <source>
        <dbReference type="ARBA" id="ARBA00022833"/>
    </source>
</evidence>
<dbReference type="SMART" id="SM00355">
    <property type="entry name" value="ZnF_C2H2"/>
    <property type="match status" value="3"/>
</dbReference>
<dbReference type="InterPro" id="IPR036236">
    <property type="entry name" value="Znf_C2H2_sf"/>
</dbReference>
<dbReference type="Gene3D" id="3.30.160.60">
    <property type="entry name" value="Classic Zinc Finger"/>
    <property type="match status" value="1"/>
</dbReference>
<dbReference type="SUPFAM" id="SSF57850">
    <property type="entry name" value="RING/U-box"/>
    <property type="match status" value="1"/>
</dbReference>
<keyword evidence="3" id="KW-0862">Zinc</keyword>
<keyword evidence="7" id="KW-1185">Reference proteome</keyword>
<evidence type="ECO:0000256" key="2">
    <source>
        <dbReference type="ARBA" id="ARBA00022771"/>
    </source>
</evidence>
<dbReference type="AlphaFoldDB" id="A0AAD6TFT1"/>
<evidence type="ECO:0000313" key="6">
    <source>
        <dbReference type="EMBL" id="KAJ7043107.1"/>
    </source>
</evidence>
<dbReference type="InterPro" id="IPR013087">
    <property type="entry name" value="Znf_C2H2_type"/>
</dbReference>
<evidence type="ECO:0000259" key="5">
    <source>
        <dbReference type="PROSITE" id="PS50089"/>
    </source>
</evidence>
<dbReference type="PROSITE" id="PS50089">
    <property type="entry name" value="ZF_RING_2"/>
    <property type="match status" value="1"/>
</dbReference>
<dbReference type="Proteomes" id="UP001218188">
    <property type="component" value="Unassembled WGS sequence"/>
</dbReference>
<comment type="caution">
    <text evidence="6">The sequence shown here is derived from an EMBL/GenBank/DDBJ whole genome shotgun (WGS) entry which is preliminary data.</text>
</comment>
<keyword evidence="1" id="KW-0479">Metal-binding</keyword>
<evidence type="ECO:0000256" key="1">
    <source>
        <dbReference type="ARBA" id="ARBA00022723"/>
    </source>
</evidence>
<dbReference type="PANTHER" id="PTHR23041">
    <property type="entry name" value="RING FINGER DOMAIN-CONTAINING"/>
    <property type="match status" value="1"/>
</dbReference>
<accession>A0AAD6TFT1</accession>
<dbReference type="PROSITE" id="PS00028">
    <property type="entry name" value="ZINC_FINGER_C2H2_1"/>
    <property type="match status" value="1"/>
</dbReference>